<dbReference type="EMBL" id="LR797121">
    <property type="protein sequence ID" value="CAB4188628.1"/>
    <property type="molecule type" value="Genomic_DNA"/>
</dbReference>
<proteinExistence type="predicted"/>
<evidence type="ECO:0000313" key="4">
    <source>
        <dbReference type="EMBL" id="CAB4220423.1"/>
    </source>
</evidence>
<evidence type="ECO:0000313" key="1">
    <source>
        <dbReference type="EMBL" id="CAB4148781.1"/>
    </source>
</evidence>
<evidence type="ECO:0000313" key="2">
    <source>
        <dbReference type="EMBL" id="CAB4179065.1"/>
    </source>
</evidence>
<dbReference type="EMBL" id="LR796974">
    <property type="protein sequence ID" value="CAB4179065.1"/>
    <property type="molecule type" value="Genomic_DNA"/>
</dbReference>
<dbReference type="EMBL" id="LR797498">
    <property type="protein sequence ID" value="CAB4220423.1"/>
    <property type="molecule type" value="Genomic_DNA"/>
</dbReference>
<organism evidence="2">
    <name type="scientific">uncultured Caudovirales phage</name>
    <dbReference type="NCBI Taxonomy" id="2100421"/>
    <lineage>
        <taxon>Viruses</taxon>
        <taxon>Duplodnaviria</taxon>
        <taxon>Heunggongvirae</taxon>
        <taxon>Uroviricota</taxon>
        <taxon>Caudoviricetes</taxon>
        <taxon>Peduoviridae</taxon>
        <taxon>Maltschvirus</taxon>
        <taxon>Maltschvirus maltsch</taxon>
    </lineage>
</organism>
<evidence type="ECO:0000313" key="3">
    <source>
        <dbReference type="EMBL" id="CAB4188628.1"/>
    </source>
</evidence>
<gene>
    <name evidence="2" type="ORF">UFOVP1027_33</name>
    <name evidence="3" type="ORF">UFOVP1182_51</name>
    <name evidence="4" type="ORF">UFOVP1632_15</name>
    <name evidence="1" type="ORF">UFOVP530_33</name>
</gene>
<sequence length="192" mass="22052">MAITVISYPSNEIDYSLTEVGTLDSGAIVQNIWIDVSEAITDEYIEVTFNDEVITLLITDECRYTPIDVCFFNKEGEMQILPFFKAKTENLAVTNESYESDNGQPLAGNHQFVRYNVQGKSTFKINSGFVSEDLNETFKQLFLSTRVWMFADGIYTPINLGSKSLEYKTRQKDRLINYECDFEYAFNEINNI</sequence>
<reference evidence="2" key="1">
    <citation type="submission" date="2020-05" db="EMBL/GenBank/DDBJ databases">
        <authorList>
            <person name="Chiriac C."/>
            <person name="Salcher M."/>
            <person name="Ghai R."/>
            <person name="Kavagutti S V."/>
        </authorList>
    </citation>
    <scope>NUCLEOTIDE SEQUENCE</scope>
</reference>
<name>A0A6J5QD86_9CAUD</name>
<dbReference type="EMBL" id="LR796504">
    <property type="protein sequence ID" value="CAB4148781.1"/>
    <property type="molecule type" value="Genomic_DNA"/>
</dbReference>
<protein>
    <submittedName>
        <fullName evidence="2">Uncharacterized protein</fullName>
    </submittedName>
</protein>
<accession>A0A6J5QD86</accession>